<dbReference type="AlphaFoldDB" id="A0AAP1HA16"/>
<evidence type="ECO:0000313" key="3">
    <source>
        <dbReference type="Proteomes" id="UP000076442"/>
    </source>
</evidence>
<proteinExistence type="predicted"/>
<keyword evidence="1" id="KW-0472">Membrane</keyword>
<evidence type="ECO:0000256" key="1">
    <source>
        <dbReference type="SAM" id="Phobius"/>
    </source>
</evidence>
<keyword evidence="1" id="KW-0812">Transmembrane</keyword>
<feature type="transmembrane region" description="Helical" evidence="1">
    <location>
        <begin position="34"/>
        <end position="54"/>
    </location>
</feature>
<organism evidence="2 3">
    <name type="scientific">Bacillus subtilis</name>
    <dbReference type="NCBI Taxonomy" id="1423"/>
    <lineage>
        <taxon>Bacteria</taxon>
        <taxon>Bacillati</taxon>
        <taxon>Bacillota</taxon>
        <taxon>Bacilli</taxon>
        <taxon>Bacillales</taxon>
        <taxon>Bacillaceae</taxon>
        <taxon>Bacillus</taxon>
    </lineage>
</organism>
<feature type="transmembrane region" description="Helical" evidence="1">
    <location>
        <begin position="126"/>
        <end position="146"/>
    </location>
</feature>
<evidence type="ECO:0000313" key="2">
    <source>
        <dbReference type="EMBL" id="KZD94976.1"/>
    </source>
</evidence>
<dbReference type="InterPro" id="IPR008537">
    <property type="entry name" value="DUF819"/>
</dbReference>
<sequence>MHSLISSDDVWVLWGFIAVWAAVSIGLEQRFKWASAVSGAIIALAGAMVFTNVGVLPVESPVYDTVWSYVVPLAIPLLLFQINVRQIFKESRRLLFIFLISSVGTVLGSILAFFLLKQHIPYLDKIGGMISASYIGGGVNFAAMAAKFETPVNMCRLPLWLIIL</sequence>
<protein>
    <submittedName>
        <fullName evidence="2">DUF819 domain-containing protein</fullName>
    </submittedName>
</protein>
<name>A0AAP1HA16_BACIU</name>
<gene>
    <name evidence="2" type="ORF">B4122_0733</name>
</gene>
<dbReference type="PANTHER" id="PTHR34289">
    <property type="entry name" value="PROTEIN, PUTATIVE (DUF819)-RELATED"/>
    <property type="match status" value="1"/>
</dbReference>
<dbReference type="Pfam" id="PF05684">
    <property type="entry name" value="DUF819"/>
    <property type="match status" value="1"/>
</dbReference>
<comment type="caution">
    <text evidence="2">The sequence shown here is derived from an EMBL/GenBank/DDBJ whole genome shotgun (WGS) entry which is preliminary data.</text>
</comment>
<feature type="transmembrane region" description="Helical" evidence="1">
    <location>
        <begin position="12"/>
        <end position="27"/>
    </location>
</feature>
<dbReference type="EMBL" id="LJZV01000002">
    <property type="protein sequence ID" value="KZD94976.1"/>
    <property type="molecule type" value="Genomic_DNA"/>
</dbReference>
<dbReference type="PANTHER" id="PTHR34289:SF8">
    <property type="entry name" value="DUF819 DOMAIN-CONTAINING PROTEIN"/>
    <property type="match status" value="1"/>
</dbReference>
<accession>A0AAP1HA16</accession>
<reference evidence="2 3" key="1">
    <citation type="submission" date="2015-09" db="EMBL/GenBank/DDBJ databases">
        <title>Spore heat resistance.</title>
        <authorList>
            <person name="Boekhorst J."/>
            <person name="Berendsen E.M."/>
            <person name="Wells-Bennik M.H."/>
            <person name="Kuipers O.P."/>
        </authorList>
    </citation>
    <scope>NUCLEOTIDE SEQUENCE [LARGE SCALE GENOMIC DNA]</scope>
    <source>
        <strain evidence="2 3">B4122</strain>
    </source>
</reference>
<keyword evidence="1" id="KW-1133">Transmembrane helix</keyword>
<feature type="transmembrane region" description="Helical" evidence="1">
    <location>
        <begin position="94"/>
        <end position="114"/>
    </location>
</feature>
<dbReference type="Proteomes" id="UP000076442">
    <property type="component" value="Unassembled WGS sequence"/>
</dbReference>
<feature type="transmembrane region" description="Helical" evidence="1">
    <location>
        <begin position="66"/>
        <end position="82"/>
    </location>
</feature>